<keyword evidence="5 8" id="KW-0175">Coiled coil</keyword>
<feature type="compositionally biased region" description="Low complexity" evidence="9">
    <location>
        <begin position="1265"/>
        <end position="1307"/>
    </location>
</feature>
<name>A0A2P6VLN0_9CHLO</name>
<dbReference type="PROSITE" id="PS00411">
    <property type="entry name" value="KINESIN_MOTOR_1"/>
    <property type="match status" value="1"/>
</dbReference>
<dbReference type="EMBL" id="LHPF02000003">
    <property type="protein sequence ID" value="PSC75003.1"/>
    <property type="molecule type" value="Genomic_DNA"/>
</dbReference>
<evidence type="ECO:0000256" key="3">
    <source>
        <dbReference type="ARBA" id="ARBA00022741"/>
    </source>
</evidence>
<dbReference type="Pfam" id="PF00225">
    <property type="entry name" value="Kinesin"/>
    <property type="match status" value="1"/>
</dbReference>
<dbReference type="InterPro" id="IPR001752">
    <property type="entry name" value="Kinesin_motor_dom"/>
</dbReference>
<keyword evidence="2" id="KW-0963">Cytoplasm</keyword>
<feature type="compositionally biased region" description="Low complexity" evidence="9">
    <location>
        <begin position="229"/>
        <end position="240"/>
    </location>
</feature>
<dbReference type="Gene3D" id="3.40.850.10">
    <property type="entry name" value="Kinesin motor domain"/>
    <property type="match status" value="1"/>
</dbReference>
<feature type="compositionally biased region" description="Basic and acidic residues" evidence="9">
    <location>
        <begin position="768"/>
        <end position="788"/>
    </location>
</feature>
<keyword evidence="6 7" id="KW-0505">Motor protein</keyword>
<dbReference type="GO" id="GO:0005875">
    <property type="term" value="C:microtubule associated complex"/>
    <property type="evidence" value="ECO:0007669"/>
    <property type="project" value="TreeGrafter"/>
</dbReference>
<feature type="compositionally biased region" description="Low complexity" evidence="9">
    <location>
        <begin position="832"/>
        <end position="842"/>
    </location>
</feature>
<dbReference type="SMART" id="SM00129">
    <property type="entry name" value="KISc"/>
    <property type="match status" value="1"/>
</dbReference>
<feature type="region of interest" description="Disordered" evidence="9">
    <location>
        <begin position="1094"/>
        <end position="1193"/>
    </location>
</feature>
<evidence type="ECO:0000256" key="6">
    <source>
        <dbReference type="ARBA" id="ARBA00023175"/>
    </source>
</evidence>
<dbReference type="GO" id="GO:0005737">
    <property type="term" value="C:cytoplasm"/>
    <property type="evidence" value="ECO:0007669"/>
    <property type="project" value="UniProtKB-SubCell"/>
</dbReference>
<evidence type="ECO:0000256" key="8">
    <source>
        <dbReference type="SAM" id="Coils"/>
    </source>
</evidence>
<feature type="region of interest" description="Disordered" evidence="9">
    <location>
        <begin position="1346"/>
        <end position="1417"/>
    </location>
</feature>
<feature type="compositionally biased region" description="Acidic residues" evidence="9">
    <location>
        <begin position="1104"/>
        <end position="1142"/>
    </location>
</feature>
<organism evidence="11 12">
    <name type="scientific">Micractinium conductrix</name>
    <dbReference type="NCBI Taxonomy" id="554055"/>
    <lineage>
        <taxon>Eukaryota</taxon>
        <taxon>Viridiplantae</taxon>
        <taxon>Chlorophyta</taxon>
        <taxon>core chlorophytes</taxon>
        <taxon>Trebouxiophyceae</taxon>
        <taxon>Chlorellales</taxon>
        <taxon>Chlorellaceae</taxon>
        <taxon>Chlorella clade</taxon>
        <taxon>Micractinium</taxon>
    </lineage>
</organism>
<evidence type="ECO:0000256" key="4">
    <source>
        <dbReference type="ARBA" id="ARBA00022840"/>
    </source>
</evidence>
<feature type="region of interest" description="Disordered" evidence="9">
    <location>
        <begin position="1265"/>
        <end position="1309"/>
    </location>
</feature>
<dbReference type="PANTHER" id="PTHR47969:SF15">
    <property type="entry name" value="CHROMOSOME-ASSOCIATED KINESIN KIF4A-RELATED"/>
    <property type="match status" value="1"/>
</dbReference>
<dbReference type="InterPro" id="IPR027640">
    <property type="entry name" value="Kinesin-like_fam"/>
</dbReference>
<dbReference type="Pfam" id="PF25764">
    <property type="entry name" value="KIF21A_4th"/>
    <property type="match status" value="1"/>
</dbReference>
<keyword evidence="3 7" id="KW-0547">Nucleotide-binding</keyword>
<feature type="region of interest" description="Disordered" evidence="9">
    <location>
        <begin position="761"/>
        <end position="849"/>
    </location>
</feature>
<dbReference type="GO" id="GO:0008017">
    <property type="term" value="F:microtubule binding"/>
    <property type="evidence" value="ECO:0007669"/>
    <property type="project" value="InterPro"/>
</dbReference>
<dbReference type="GO" id="GO:0005524">
    <property type="term" value="F:ATP binding"/>
    <property type="evidence" value="ECO:0007669"/>
    <property type="project" value="UniProtKB-UniRule"/>
</dbReference>
<feature type="region of interest" description="Disordered" evidence="9">
    <location>
        <begin position="1439"/>
        <end position="1685"/>
    </location>
</feature>
<evidence type="ECO:0000259" key="10">
    <source>
        <dbReference type="PROSITE" id="PS50067"/>
    </source>
</evidence>
<reference evidence="11 12" key="1">
    <citation type="journal article" date="2018" name="Plant J.">
        <title>Genome sequences of Chlorella sorokiniana UTEX 1602 and Micractinium conductrix SAG 241.80: implications to maltose excretion by a green alga.</title>
        <authorList>
            <person name="Arriola M.B."/>
            <person name="Velmurugan N."/>
            <person name="Zhang Y."/>
            <person name="Plunkett M.H."/>
            <person name="Hondzo H."/>
            <person name="Barney B.M."/>
        </authorList>
    </citation>
    <scope>NUCLEOTIDE SEQUENCE [LARGE SCALE GENOMIC DNA]</scope>
    <source>
        <strain evidence="11 12">SAG 241.80</strain>
    </source>
</reference>
<feature type="region of interest" description="Disordered" evidence="9">
    <location>
        <begin position="229"/>
        <end position="257"/>
    </location>
</feature>
<feature type="binding site" evidence="7">
    <location>
        <begin position="92"/>
        <end position="99"/>
    </location>
    <ligand>
        <name>ATP</name>
        <dbReference type="ChEBI" id="CHEBI:30616"/>
    </ligand>
</feature>
<protein>
    <submittedName>
        <fullName evidence="11">Kinesin BC2 isoform X3</fullName>
    </submittedName>
</protein>
<evidence type="ECO:0000256" key="5">
    <source>
        <dbReference type="ARBA" id="ARBA00023054"/>
    </source>
</evidence>
<evidence type="ECO:0000256" key="2">
    <source>
        <dbReference type="ARBA" id="ARBA00022490"/>
    </source>
</evidence>
<dbReference type="CDD" id="cd01372">
    <property type="entry name" value="KISc_KIF4"/>
    <property type="match status" value="1"/>
</dbReference>
<dbReference type="PROSITE" id="PS50067">
    <property type="entry name" value="KINESIN_MOTOR_2"/>
    <property type="match status" value="1"/>
</dbReference>
<feature type="compositionally biased region" description="Low complexity" evidence="9">
    <location>
        <begin position="1358"/>
        <end position="1368"/>
    </location>
</feature>
<feature type="compositionally biased region" description="Low complexity" evidence="9">
    <location>
        <begin position="1509"/>
        <end position="1523"/>
    </location>
</feature>
<evidence type="ECO:0000313" key="12">
    <source>
        <dbReference type="Proteomes" id="UP000239649"/>
    </source>
</evidence>
<dbReference type="STRING" id="554055.A0A2P6VLN0"/>
<feature type="coiled-coil region" evidence="8">
    <location>
        <begin position="380"/>
        <end position="470"/>
    </location>
</feature>
<evidence type="ECO:0000256" key="1">
    <source>
        <dbReference type="ARBA" id="ARBA00004496"/>
    </source>
</evidence>
<gene>
    <name evidence="11" type="ORF">C2E20_1947</name>
</gene>
<dbReference type="GO" id="GO:0003777">
    <property type="term" value="F:microtubule motor activity"/>
    <property type="evidence" value="ECO:0007669"/>
    <property type="project" value="InterPro"/>
</dbReference>
<dbReference type="SUPFAM" id="SSF52540">
    <property type="entry name" value="P-loop containing nucleoside triphosphate hydrolases"/>
    <property type="match status" value="1"/>
</dbReference>
<feature type="compositionally biased region" description="Low complexity" evidence="9">
    <location>
        <begin position="1605"/>
        <end position="1630"/>
    </location>
</feature>
<keyword evidence="4 7" id="KW-0067">ATP-binding</keyword>
<comment type="caution">
    <text evidence="11">The sequence shown here is derived from an EMBL/GenBank/DDBJ whole genome shotgun (WGS) entry which is preliminary data.</text>
</comment>
<feature type="compositionally biased region" description="Low complexity" evidence="9">
    <location>
        <begin position="1439"/>
        <end position="1478"/>
    </location>
</feature>
<dbReference type="PRINTS" id="PR00380">
    <property type="entry name" value="KINESINHEAVY"/>
</dbReference>
<feature type="coiled-coil region" evidence="8">
    <location>
        <begin position="587"/>
        <end position="733"/>
    </location>
</feature>
<feature type="compositionally biased region" description="Acidic residues" evidence="9">
    <location>
        <begin position="241"/>
        <end position="256"/>
    </location>
</feature>
<proteinExistence type="inferred from homology"/>
<evidence type="ECO:0000256" key="7">
    <source>
        <dbReference type="PROSITE-ProRule" id="PRU00283"/>
    </source>
</evidence>
<evidence type="ECO:0000313" key="11">
    <source>
        <dbReference type="EMBL" id="PSC75003.1"/>
    </source>
</evidence>
<dbReference type="GO" id="GO:0051231">
    <property type="term" value="P:spindle elongation"/>
    <property type="evidence" value="ECO:0007669"/>
    <property type="project" value="TreeGrafter"/>
</dbReference>
<accession>A0A2P6VLN0</accession>
<feature type="compositionally biased region" description="Low complexity" evidence="9">
    <location>
        <begin position="1165"/>
        <end position="1177"/>
    </location>
</feature>
<evidence type="ECO:0000256" key="9">
    <source>
        <dbReference type="SAM" id="MobiDB-lite"/>
    </source>
</evidence>
<dbReference type="InterPro" id="IPR019821">
    <property type="entry name" value="Kinesin_motor_CS"/>
</dbReference>
<feature type="compositionally biased region" description="Low complexity" evidence="9">
    <location>
        <begin position="790"/>
        <end position="817"/>
    </location>
</feature>
<comment type="similarity">
    <text evidence="7">Belongs to the TRAFAC class myosin-kinesin ATPase superfamily. Kinesin family.</text>
</comment>
<dbReference type="PANTHER" id="PTHR47969">
    <property type="entry name" value="CHROMOSOME-ASSOCIATED KINESIN KIF4A-RELATED"/>
    <property type="match status" value="1"/>
</dbReference>
<comment type="subcellular location">
    <subcellularLocation>
        <location evidence="1">Cytoplasm</location>
    </subcellularLocation>
</comment>
<feature type="region of interest" description="Disordered" evidence="9">
    <location>
        <begin position="1042"/>
        <end position="1071"/>
    </location>
</feature>
<dbReference type="GO" id="GO:0007052">
    <property type="term" value="P:mitotic spindle organization"/>
    <property type="evidence" value="ECO:0007669"/>
    <property type="project" value="TreeGrafter"/>
</dbReference>
<dbReference type="InterPro" id="IPR036961">
    <property type="entry name" value="Kinesin_motor_dom_sf"/>
</dbReference>
<dbReference type="GO" id="GO:0007018">
    <property type="term" value="P:microtubule-based movement"/>
    <property type="evidence" value="ECO:0007669"/>
    <property type="project" value="InterPro"/>
</dbReference>
<dbReference type="Proteomes" id="UP000239649">
    <property type="component" value="Unassembled WGS sequence"/>
</dbReference>
<dbReference type="OrthoDB" id="3176171at2759"/>
<feature type="domain" description="Kinesin motor" evidence="10">
    <location>
        <begin position="13"/>
        <end position="365"/>
    </location>
</feature>
<keyword evidence="12" id="KW-1185">Reference proteome</keyword>
<dbReference type="InterPro" id="IPR027417">
    <property type="entry name" value="P-loop_NTPase"/>
</dbReference>
<sequence length="1685" mass="180406">MDPEAPSGAGAEAVSVAVNIRPLVDHEIIEGCKPCLFVTPGEPQVGHGVHTFTYDHVFGADAQPPSKLYERCVAPLVDGLFRGYNATVFAYGQTGSGKTYTMGSAFTPGGDARGVIPSVMETIFDRVGAAQRDVDFTVRVGFVEIHKEEIHDLLGTGRGPQPVVHIREVAGGGVCLAGAAEREVHSRAEMVEVLEHGTLLRATAATGMNKQSSRSHAIFTITLEQRRLAPARSPSAAADGDSGEEEEEDEEDEAAADADNSYLCAKMHLVDLAGSERIKRTKAVGARLQEGININRGLLALGNVINALSEGKAHVPYRDSKLTRMLQDSLGGNSRTVMIACVSPADVNLEESLNTLRYANRARNIRNKPVVNRDPVAAQIAQLRQACAALRSENASLKYRLGEGGDGAVLDFNGDDVLRGAVADLEARNRQLQAANKRLRVEAEAARDDLQDTTEKMIVAQAQRDKLRQRLQALDAGAAAEADAEADAIAQGTGSEGDVVRCQLERIAELEREVKRLKQVSRLSGAFAITRRQSLGPSGSADMGSPFNLSPLGRSDAEEDVEERALCALELHDEEFVAQEQGYSASVAKMQVEMERLQADMEKKVAAMQRMAGHQALKERYDEKLHALQQQLGELQQERLDLMQKLNALQHASEDQRLRLRATYESRIKALDERVKQVKDDQQRLKHMEAMKIKAEATSKKLERDVLSIKQQKVALQRQIDKSSRDFAEYKRDRDRELLRLKKEGRLDKAQLQKLEAYQRKQQAVLRRKTEEAEQARKRLKEMEDRKSRLATSRPASAAPAAERPFTAPAPTAGPAGALPPRPPTGVERSHASASAAAAEAECQPNQMAPLLRDEKARREWVEGELQAHCESFELQKVMEGERAQRSEVQRKLREVEKALAALKSPEWWPGFTASPSAANEDRLLKQRDALLQQRDLHSQRFAQAQAKLMQARADEDAKGGVPGDARRWTGVRSVLQGRALLKTVFRVASQQKAEAMEAQAQLANLNDEIELLKLRLDIAEQEKMEAADQVAKAEVLLRQAEDQRASSSGGAASTPTRQLLPSQMLGGTPADEGLMEAQEILAQLEMLNAQPLLTLGDGGGEQAAEEEDVSDEDEEEEEWDDDEEESDDDEEEEEEEEQSDDEERHVLWDPSQATPARGPKSRRAAAAAARGEPAAQQGGGVVARRRRSSSDALLPKEEAVLAHLNEQLRKAGKALVSKPTVPLMKAVLKDKVIGGQRWRAGSKKRGELLADYRRMLGLPAVAQSGAAPPPAADAQPPMAAAADAALAAAAAAGAAAGPQQQQQQHPVRSRIFEHTASSLARCAATQQALQHQGSAVLQHQVSGPLSARGVTSPTPPARSRAVSASAERAQEAGNSTPVGAEGQDTPEAPDQPPGTAALLLQSGDVSSGGGGGVRRDLHLKPLQEQFAELAMAAAAAAPAAAAAVGAAEQASPRSSKTSPRARSTSATAAAASSGRESSPLRRALSMAGWHRGVSGSPSRPPPAPRLQSVSSLSPSLSPAVSPHGSRPTSPDAPADSERQQSGSPSRLAPLFRFGSSATDGGSAGKAAAAPQQADCGAAGVSAYDLQVPPPQQQRQDKPPAPPLRSSNSATSDGSAAGSRAGSRMSSPRASDFKIGSSYSPPENDAARPSTAAVPGVRPRSGSGGAAAPPRPHTSSPRKAAWKPL</sequence>
<feature type="compositionally biased region" description="Low complexity" evidence="9">
    <location>
        <begin position="1555"/>
        <end position="1580"/>
    </location>
</feature>